<dbReference type="Proteomes" id="UP000285112">
    <property type="component" value="Unassembled WGS sequence"/>
</dbReference>
<reference evidence="2 3" key="1">
    <citation type="submission" date="2018-09" db="EMBL/GenBank/DDBJ databases">
        <title>YIM PH 21725 draft genome.</title>
        <authorList>
            <person name="Miao C."/>
        </authorList>
    </citation>
    <scope>NUCLEOTIDE SEQUENCE [LARGE SCALE GENOMIC DNA]</scope>
    <source>
        <strain evidence="3">YIM PH21725</strain>
    </source>
</reference>
<proteinExistence type="predicted"/>
<evidence type="ECO:0000313" key="3">
    <source>
        <dbReference type="Proteomes" id="UP000285112"/>
    </source>
</evidence>
<accession>A0A419IB58</accession>
<dbReference type="EMBL" id="QZFV01000021">
    <property type="protein sequence ID" value="RJQ91244.1"/>
    <property type="molecule type" value="Genomic_DNA"/>
</dbReference>
<comment type="caution">
    <text evidence="2">The sequence shown here is derived from an EMBL/GenBank/DDBJ whole genome shotgun (WGS) entry which is preliminary data.</text>
</comment>
<dbReference type="AlphaFoldDB" id="A0A419IB58"/>
<keyword evidence="3" id="KW-1185">Reference proteome</keyword>
<dbReference type="RefSeq" id="WP_120021586.1">
    <property type="nucleotide sequence ID" value="NZ_QZFV01000021.1"/>
</dbReference>
<evidence type="ECO:0000256" key="1">
    <source>
        <dbReference type="SAM" id="SignalP"/>
    </source>
</evidence>
<sequence>MTILRKVGAAGLIAGAALVFATGATANAAPPEGKIYPTYGACLTDGNKLAQRGELHGFYCAQINDGGHVAYQLVRTS</sequence>
<keyword evidence="1" id="KW-0732">Signal</keyword>
<gene>
    <name evidence="2" type="ORF">D5S19_01915</name>
</gene>
<organism evidence="2 3">
    <name type="scientific">Amycolatopsis panacis</name>
    <dbReference type="NCBI Taxonomy" id="2340917"/>
    <lineage>
        <taxon>Bacteria</taxon>
        <taxon>Bacillati</taxon>
        <taxon>Actinomycetota</taxon>
        <taxon>Actinomycetes</taxon>
        <taxon>Pseudonocardiales</taxon>
        <taxon>Pseudonocardiaceae</taxon>
        <taxon>Amycolatopsis</taxon>
    </lineage>
</organism>
<feature type="chain" id="PRO_5038819788" evidence="1">
    <location>
        <begin position="29"/>
        <end position="77"/>
    </location>
</feature>
<evidence type="ECO:0000313" key="2">
    <source>
        <dbReference type="EMBL" id="RJQ91244.1"/>
    </source>
</evidence>
<name>A0A419IB58_9PSEU</name>
<feature type="signal peptide" evidence="1">
    <location>
        <begin position="1"/>
        <end position="28"/>
    </location>
</feature>
<protein>
    <submittedName>
        <fullName evidence="2">Uncharacterized protein</fullName>
    </submittedName>
</protein>
<dbReference type="OrthoDB" id="4338444at2"/>